<dbReference type="Proteomes" id="UP000004095">
    <property type="component" value="Unassembled WGS sequence"/>
</dbReference>
<protein>
    <submittedName>
        <fullName evidence="1">Uncharacterized protein</fullName>
    </submittedName>
</protein>
<comment type="caution">
    <text evidence="1">The sequence shown here is derived from an EMBL/GenBank/DDBJ whole genome shotgun (WGS) entry which is preliminary data.</text>
</comment>
<accession>A1ZMD2</accession>
<keyword evidence="2" id="KW-1185">Reference proteome</keyword>
<dbReference type="EMBL" id="AAWS01000016">
    <property type="protein sequence ID" value="EAY28311.1"/>
    <property type="molecule type" value="Genomic_DNA"/>
</dbReference>
<evidence type="ECO:0000313" key="1">
    <source>
        <dbReference type="EMBL" id="EAY28311.1"/>
    </source>
</evidence>
<dbReference type="AlphaFoldDB" id="A1ZMD2"/>
<organism evidence="1 2">
    <name type="scientific">Microscilla marina ATCC 23134</name>
    <dbReference type="NCBI Taxonomy" id="313606"/>
    <lineage>
        <taxon>Bacteria</taxon>
        <taxon>Pseudomonadati</taxon>
        <taxon>Bacteroidota</taxon>
        <taxon>Cytophagia</taxon>
        <taxon>Cytophagales</taxon>
        <taxon>Microscillaceae</taxon>
        <taxon>Microscilla</taxon>
    </lineage>
</organism>
<name>A1ZMD2_MICM2</name>
<evidence type="ECO:0000313" key="2">
    <source>
        <dbReference type="Proteomes" id="UP000004095"/>
    </source>
</evidence>
<reference evidence="1 2" key="1">
    <citation type="submission" date="2007-01" db="EMBL/GenBank/DDBJ databases">
        <authorList>
            <person name="Haygood M."/>
            <person name="Podell S."/>
            <person name="Anderson C."/>
            <person name="Hopkinson B."/>
            <person name="Roe K."/>
            <person name="Barbeau K."/>
            <person name="Gaasterland T."/>
            <person name="Ferriera S."/>
            <person name="Johnson J."/>
            <person name="Kravitz S."/>
            <person name="Beeson K."/>
            <person name="Sutton G."/>
            <person name="Rogers Y.-H."/>
            <person name="Friedman R."/>
            <person name="Frazier M."/>
            <person name="Venter J.C."/>
        </authorList>
    </citation>
    <scope>NUCLEOTIDE SEQUENCE [LARGE SCALE GENOMIC DNA]</scope>
    <source>
        <strain evidence="1 2">ATCC 23134</strain>
    </source>
</reference>
<sequence>MSSVVGIFAAIILPFKNLNTYLYLNQHSPKKVNNRAEYAFQTYLFFSLHEQVAKKFVLPDHTLL</sequence>
<gene>
    <name evidence="1" type="ORF">M23134_03863</name>
</gene>
<proteinExistence type="predicted"/>